<sequence>MGLPWARFDTNFPTHDKVIELVGSSPKGKAAGFVYACAMAHSVGNGTDGVIKKAALPFVHGTPADAKLLVAVGLWEVIPSVGWRIKNYGTRQAVGLAQQALHETRSAAGRKGAQATWGN</sequence>
<accession>E9T0J9</accession>
<proteinExistence type="predicted"/>
<dbReference type="EMBL" id="ADNW02000010">
    <property type="protein sequence ID" value="EGD23950.1"/>
    <property type="molecule type" value="Genomic_DNA"/>
</dbReference>
<name>E9T0J9_RHOHA</name>
<protein>
    <submittedName>
        <fullName evidence="1">Uncharacterized protein</fullName>
    </submittedName>
</protein>
<evidence type="ECO:0000313" key="2">
    <source>
        <dbReference type="Proteomes" id="UP000004245"/>
    </source>
</evidence>
<dbReference type="HOGENOM" id="CLU_2059565_0_0_11"/>
<dbReference type="AlphaFoldDB" id="E9T0J9"/>
<reference evidence="1" key="1">
    <citation type="submission" date="2011-01" db="EMBL/GenBank/DDBJ databases">
        <authorList>
            <person name="Muzny D."/>
            <person name="Qin X."/>
            <person name="Buhay C."/>
            <person name="Dugan-Rocha S."/>
            <person name="Ding Y."/>
            <person name="Chen G."/>
            <person name="Hawes A."/>
            <person name="Holder M."/>
            <person name="Jhangiani S."/>
            <person name="Johnson A."/>
            <person name="Khan Z."/>
            <person name="Li Z."/>
            <person name="Liu W."/>
            <person name="Liu X."/>
            <person name="Perez L."/>
            <person name="Shen H."/>
            <person name="Wang Q."/>
            <person name="Watt J."/>
            <person name="Xi L."/>
            <person name="Xin Y."/>
            <person name="Zhou J."/>
            <person name="Deng J."/>
            <person name="Jiang H."/>
            <person name="Liu Y."/>
            <person name="Qu J."/>
            <person name="Song X.-Z."/>
            <person name="Zhang L."/>
            <person name="Villasana D."/>
            <person name="Johnson A."/>
            <person name="Liu J."/>
            <person name="Liyanage D."/>
            <person name="Lorensuhewa L."/>
            <person name="Robinson T."/>
            <person name="Song A."/>
            <person name="Song B.-B."/>
            <person name="Dinh H."/>
            <person name="Thornton R."/>
            <person name="Coyle M."/>
            <person name="Francisco L."/>
            <person name="Jackson L."/>
            <person name="Javaid M."/>
            <person name="Korchina V."/>
            <person name="Kovar C."/>
            <person name="Mata R."/>
            <person name="Mathew T."/>
            <person name="Ngo R."/>
            <person name="Nguyen L."/>
            <person name="Nguyen N."/>
            <person name="Okwuonu G."/>
            <person name="Ongeri F."/>
            <person name="Pham C."/>
            <person name="Simmons D."/>
            <person name="Wilczek-Boney K."/>
            <person name="Hale W."/>
            <person name="Jakkamsetti A."/>
            <person name="Pham P."/>
            <person name="Ruth R."/>
            <person name="San Lucas F."/>
            <person name="Warren J."/>
            <person name="Zhang J."/>
            <person name="Zhao Z."/>
            <person name="Zhou C."/>
            <person name="Zhu D."/>
            <person name="Lee S."/>
            <person name="Bess C."/>
            <person name="Blankenburg K."/>
            <person name="Forbes L."/>
            <person name="Fu Q."/>
            <person name="Gubbala S."/>
            <person name="Hirani K."/>
            <person name="Jayaseelan J.C."/>
            <person name="Lara F."/>
            <person name="Munidasa M."/>
            <person name="Palculict T."/>
            <person name="Patil S."/>
            <person name="Pu L.-L."/>
            <person name="Saada N."/>
            <person name="Tang L."/>
            <person name="Weissenberger G."/>
            <person name="Zhu Y."/>
            <person name="Hemphill L."/>
            <person name="Shang Y."/>
            <person name="Youmans B."/>
            <person name="Ayvaz T."/>
            <person name="Ross M."/>
            <person name="Santibanez J."/>
            <person name="Aqrawi P."/>
            <person name="Gross S."/>
            <person name="Joshi V."/>
            <person name="Fowler G."/>
            <person name="Nazareth L."/>
            <person name="Reid J."/>
            <person name="Worley K."/>
            <person name="Petrosino J."/>
            <person name="Highlander S."/>
            <person name="Gibbs R."/>
        </authorList>
    </citation>
    <scope>NUCLEOTIDE SEQUENCE [LARGE SCALE GENOMIC DNA]</scope>
    <source>
        <strain evidence="1">ATCC 33707</strain>
    </source>
</reference>
<keyword evidence="2" id="KW-1185">Reference proteome</keyword>
<gene>
    <name evidence="1" type="ORF">HMPREF0724_12158</name>
</gene>
<evidence type="ECO:0000313" key="1">
    <source>
        <dbReference type="EMBL" id="EGD23950.1"/>
    </source>
</evidence>
<comment type="caution">
    <text evidence="1">The sequence shown here is derived from an EMBL/GenBank/DDBJ whole genome shotgun (WGS) entry which is preliminary data.</text>
</comment>
<dbReference type="OrthoDB" id="4472395at2"/>
<organism evidence="1 2">
    <name type="scientific">Prescottella equi ATCC 33707</name>
    <dbReference type="NCBI Taxonomy" id="525370"/>
    <lineage>
        <taxon>Bacteria</taxon>
        <taxon>Bacillati</taxon>
        <taxon>Actinomycetota</taxon>
        <taxon>Actinomycetes</taxon>
        <taxon>Mycobacteriales</taxon>
        <taxon>Nocardiaceae</taxon>
        <taxon>Prescottella</taxon>
    </lineage>
</organism>
<dbReference type="Proteomes" id="UP000004245">
    <property type="component" value="Unassembled WGS sequence"/>
</dbReference>
<dbReference type="RefSeq" id="WP_005515257.1">
    <property type="nucleotide sequence ID" value="NZ_CM001149.1"/>
</dbReference>